<keyword evidence="4" id="KW-0472">Membrane</keyword>
<evidence type="ECO:0000256" key="4">
    <source>
        <dbReference type="ARBA" id="ARBA00023136"/>
    </source>
</evidence>
<comment type="caution">
    <text evidence="5">The sequence shown here is derived from an EMBL/GenBank/DDBJ whole genome shotgun (WGS) entry which is preliminary data.</text>
</comment>
<keyword evidence="6" id="KW-1185">Reference proteome</keyword>
<evidence type="ECO:0000256" key="1">
    <source>
        <dbReference type="ARBA" id="ARBA00004255"/>
    </source>
</evidence>
<dbReference type="RefSeq" id="WP_071066085.1">
    <property type="nucleotide sequence ID" value="NZ_MAXA01000246.1"/>
</dbReference>
<accession>A0A1S1PHV3</accession>
<evidence type="ECO:0000313" key="5">
    <source>
        <dbReference type="EMBL" id="OHV22443.1"/>
    </source>
</evidence>
<evidence type="ECO:0000256" key="3">
    <source>
        <dbReference type="ARBA" id="ARBA00023121"/>
    </source>
</evidence>
<dbReference type="InterPro" id="IPR008628">
    <property type="entry name" value="GPP34-like"/>
</dbReference>
<dbReference type="OrthoDB" id="3217881at2"/>
<sequence length="147" mass="15718">MDDYGSGSAGLRQHVRWDRVVGGLVESRVLARDRRRVLLFPVTRYRVRQTRGREDVLRRVRAAASDGGSMDPRTATVLALSGPSRLLEVVAPERSGRDHARARIEAATRNTPVAPAVKKVLDEAAAAMVAITAATSAATSAATISSS</sequence>
<dbReference type="GO" id="GO:0070273">
    <property type="term" value="F:phosphatidylinositol-4-phosphate binding"/>
    <property type="evidence" value="ECO:0007669"/>
    <property type="project" value="InterPro"/>
</dbReference>
<proteinExistence type="predicted"/>
<dbReference type="GO" id="GO:0005737">
    <property type="term" value="C:cytoplasm"/>
    <property type="evidence" value="ECO:0007669"/>
    <property type="project" value="UniProtKB-ARBA"/>
</dbReference>
<dbReference type="EMBL" id="MAXA01000246">
    <property type="protein sequence ID" value="OHV22443.1"/>
    <property type="molecule type" value="Genomic_DNA"/>
</dbReference>
<evidence type="ECO:0000256" key="2">
    <source>
        <dbReference type="ARBA" id="ARBA00023034"/>
    </source>
</evidence>
<dbReference type="AlphaFoldDB" id="A0A1S1PHV3"/>
<gene>
    <name evidence="5" type="ORF">BBK14_06570</name>
</gene>
<dbReference type="InterPro" id="IPR038261">
    <property type="entry name" value="GPP34-like_sf"/>
</dbReference>
<evidence type="ECO:0008006" key="7">
    <source>
        <dbReference type="Google" id="ProtNLM"/>
    </source>
</evidence>
<keyword evidence="3" id="KW-0446">Lipid-binding</keyword>
<organism evidence="5 6">
    <name type="scientific">Parafrankia soli</name>
    <dbReference type="NCBI Taxonomy" id="2599596"/>
    <lineage>
        <taxon>Bacteria</taxon>
        <taxon>Bacillati</taxon>
        <taxon>Actinomycetota</taxon>
        <taxon>Actinomycetes</taxon>
        <taxon>Frankiales</taxon>
        <taxon>Frankiaceae</taxon>
        <taxon>Parafrankia</taxon>
    </lineage>
</organism>
<dbReference type="GO" id="GO:0012505">
    <property type="term" value="C:endomembrane system"/>
    <property type="evidence" value="ECO:0007669"/>
    <property type="project" value="UniProtKB-ARBA"/>
</dbReference>
<protein>
    <recommendedName>
        <fullName evidence="7">GPP34 family phosphoprotein</fullName>
    </recommendedName>
</protein>
<evidence type="ECO:0000313" key="6">
    <source>
        <dbReference type="Proteomes" id="UP000179769"/>
    </source>
</evidence>
<dbReference type="Proteomes" id="UP000179769">
    <property type="component" value="Unassembled WGS sequence"/>
</dbReference>
<reference evidence="6" key="1">
    <citation type="submission" date="2016-07" db="EMBL/GenBank/DDBJ databases">
        <title>Frankia sp. NRRL B-16219 Genome sequencing.</title>
        <authorList>
            <person name="Ghodhbane-Gtari F."/>
            <person name="Swanson E."/>
            <person name="Gueddou A."/>
            <person name="Louati M."/>
            <person name="Nouioui I."/>
            <person name="Hezbri K."/>
            <person name="Abebe-Akele F."/>
            <person name="Simpson S."/>
            <person name="Morris K."/>
            <person name="Thomas K."/>
            <person name="Gtari M."/>
            <person name="Tisa L.S."/>
        </authorList>
    </citation>
    <scope>NUCLEOTIDE SEQUENCE [LARGE SCALE GENOMIC DNA]</scope>
    <source>
        <strain evidence="6">NRRL B-16219</strain>
    </source>
</reference>
<dbReference type="Pfam" id="PF05719">
    <property type="entry name" value="GPP34"/>
    <property type="match status" value="1"/>
</dbReference>
<keyword evidence="2" id="KW-0333">Golgi apparatus</keyword>
<name>A0A1S1PHV3_9ACTN</name>
<dbReference type="Gene3D" id="1.10.3630.10">
    <property type="entry name" value="yeast vps74-n-term truncation variant domain like"/>
    <property type="match status" value="1"/>
</dbReference>
<comment type="subcellular location">
    <subcellularLocation>
        <location evidence="1">Golgi apparatus membrane</location>
        <topology evidence="1">Peripheral membrane protein</topology>
        <orientation evidence="1">Cytoplasmic side</orientation>
    </subcellularLocation>
</comment>